<protein>
    <submittedName>
        <fullName evidence="2">SusD/RagB family nutrient-binding outer membrane lipoprotein</fullName>
    </submittedName>
</protein>
<sequence>MLRKILIVTTLLFTFGACTEDFEKINVNPNTPSSVPLDYLLSGATLHIPGSAGDPGYKSWRANFIYASTVIQQMSSVEVNFYRGTVYTYQGDLSEAYFVNSYPNSIKNLVNLIALAKADAKNVNILSMARILRVVEMANITDLYGDVPYKEAGLGYLDGVFSPKYDAQKDIYADLLKELEEAGKAFSATAYIPKTADFVYAGDLEKWKRGANSLMLRLAMRMQKVDAAGAQAWAKKAIDGGIMASNDDSFSIKFSNTGAGTNSNANSWNLGAGRGIANGNNIQWASTFIDALKARKDPRLAVISALKNGDKTVAKQRGIPPGTDATTLKTLPETSLDNYSRVAPNMYALENPYFIMTHAEARLLKAEAIERGWATGTAKTEFEAGQSAGVRQLASYGGVIADADVAAYAAANPYSTGSLDDKMNAIHTEMWVITGSVLNHLEGWANWRRTGLPKLTPVNYPGNETNGQIPRRLRYPQGEPGINPNIQEAITRQGPDLFTTRIWWDKQ</sequence>
<dbReference type="InterPro" id="IPR011990">
    <property type="entry name" value="TPR-like_helical_dom_sf"/>
</dbReference>
<evidence type="ECO:0000313" key="2">
    <source>
        <dbReference type="EMBL" id="RCR69790.1"/>
    </source>
</evidence>
<evidence type="ECO:0000256" key="1">
    <source>
        <dbReference type="SAM" id="SignalP"/>
    </source>
</evidence>
<dbReference type="OrthoDB" id="843771at2"/>
<keyword evidence="2" id="KW-0449">Lipoprotein</keyword>
<reference evidence="2 3" key="1">
    <citation type="submission" date="2018-07" db="EMBL/GenBank/DDBJ databases">
        <title>Genome analysis of Larkinella rosea.</title>
        <authorList>
            <person name="Zhou Z."/>
            <person name="Wang G."/>
        </authorList>
    </citation>
    <scope>NUCLEOTIDE SEQUENCE [LARGE SCALE GENOMIC DNA]</scope>
    <source>
        <strain evidence="3">zzj9</strain>
    </source>
</reference>
<feature type="signal peptide" evidence="1">
    <location>
        <begin position="1"/>
        <end position="19"/>
    </location>
</feature>
<accession>A0A368JQ44</accession>
<evidence type="ECO:0000313" key="3">
    <source>
        <dbReference type="Proteomes" id="UP000253383"/>
    </source>
</evidence>
<dbReference type="PROSITE" id="PS51257">
    <property type="entry name" value="PROKAR_LIPOPROTEIN"/>
    <property type="match status" value="1"/>
</dbReference>
<feature type="chain" id="PRO_5016793965" evidence="1">
    <location>
        <begin position="20"/>
        <end position="507"/>
    </location>
</feature>
<dbReference type="Proteomes" id="UP000253383">
    <property type="component" value="Unassembled WGS sequence"/>
</dbReference>
<gene>
    <name evidence="2" type="ORF">DUE52_10645</name>
</gene>
<comment type="caution">
    <text evidence="2">The sequence shown here is derived from an EMBL/GenBank/DDBJ whole genome shotgun (WGS) entry which is preliminary data.</text>
</comment>
<dbReference type="Gene3D" id="1.25.40.390">
    <property type="match status" value="1"/>
</dbReference>
<keyword evidence="3" id="KW-1185">Reference proteome</keyword>
<proteinExistence type="predicted"/>
<organism evidence="2 3">
    <name type="scientific">Larkinella punicea</name>
    <dbReference type="NCBI Taxonomy" id="2315727"/>
    <lineage>
        <taxon>Bacteria</taxon>
        <taxon>Pseudomonadati</taxon>
        <taxon>Bacteroidota</taxon>
        <taxon>Cytophagia</taxon>
        <taxon>Cytophagales</taxon>
        <taxon>Spirosomataceae</taxon>
        <taxon>Larkinella</taxon>
    </lineage>
</organism>
<dbReference type="Pfam" id="PF12771">
    <property type="entry name" value="SusD-like_2"/>
    <property type="match status" value="1"/>
</dbReference>
<dbReference type="RefSeq" id="WP_114405984.1">
    <property type="nucleotide sequence ID" value="NZ_QOWE01000007.1"/>
</dbReference>
<dbReference type="EMBL" id="QOWE01000007">
    <property type="protein sequence ID" value="RCR69790.1"/>
    <property type="molecule type" value="Genomic_DNA"/>
</dbReference>
<dbReference type="SUPFAM" id="SSF48452">
    <property type="entry name" value="TPR-like"/>
    <property type="match status" value="1"/>
</dbReference>
<keyword evidence="1" id="KW-0732">Signal</keyword>
<dbReference type="InterPro" id="IPR041662">
    <property type="entry name" value="SusD-like_2"/>
</dbReference>
<name>A0A368JQ44_9BACT</name>
<dbReference type="AlphaFoldDB" id="A0A368JQ44"/>